<evidence type="ECO:0000256" key="1">
    <source>
        <dbReference type="SAM" id="MobiDB-lite"/>
    </source>
</evidence>
<name>A0AAW2G962_9HYME</name>
<proteinExistence type="predicted"/>
<feature type="region of interest" description="Disordered" evidence="1">
    <location>
        <begin position="1"/>
        <end position="27"/>
    </location>
</feature>
<organism evidence="2 3">
    <name type="scientific">Cardiocondyla obscurior</name>
    <dbReference type="NCBI Taxonomy" id="286306"/>
    <lineage>
        <taxon>Eukaryota</taxon>
        <taxon>Metazoa</taxon>
        <taxon>Ecdysozoa</taxon>
        <taxon>Arthropoda</taxon>
        <taxon>Hexapoda</taxon>
        <taxon>Insecta</taxon>
        <taxon>Pterygota</taxon>
        <taxon>Neoptera</taxon>
        <taxon>Endopterygota</taxon>
        <taxon>Hymenoptera</taxon>
        <taxon>Apocrita</taxon>
        <taxon>Aculeata</taxon>
        <taxon>Formicoidea</taxon>
        <taxon>Formicidae</taxon>
        <taxon>Myrmicinae</taxon>
        <taxon>Cardiocondyla</taxon>
    </lineage>
</organism>
<gene>
    <name evidence="2" type="ORF">PUN28_007368</name>
</gene>
<reference evidence="2 3" key="1">
    <citation type="submission" date="2023-03" db="EMBL/GenBank/DDBJ databases">
        <title>High recombination rates correlate with genetic variation in Cardiocondyla obscurior ants.</title>
        <authorList>
            <person name="Errbii M."/>
        </authorList>
    </citation>
    <scope>NUCLEOTIDE SEQUENCE [LARGE SCALE GENOMIC DNA]</scope>
    <source>
        <strain evidence="2">Alpha-2009</strain>
        <tissue evidence="2">Whole body</tissue>
    </source>
</reference>
<dbReference type="EMBL" id="JADYXP020000006">
    <property type="protein sequence ID" value="KAL0122611.1"/>
    <property type="molecule type" value="Genomic_DNA"/>
</dbReference>
<dbReference type="AlphaFoldDB" id="A0AAW2G962"/>
<protein>
    <submittedName>
        <fullName evidence="2">Uncharacterized protein</fullName>
    </submittedName>
</protein>
<accession>A0AAW2G962</accession>
<sequence length="159" mass="18742">MKKVTYNRLQDERSRETNQRSAETDEMTCRIATRTGSPEIRPSLIEIWHRQKKEKDITGARHETGQGTGRKDRDVVECNRKGTRVNLRVSHKETTTEMQRRRRRRCRRRCSKIRLPSRGEVRVRDEERGGMVPAPEMGARLLIGRVGRKSPRDWLLLPR</sequence>
<dbReference type="Proteomes" id="UP001430953">
    <property type="component" value="Unassembled WGS sequence"/>
</dbReference>
<evidence type="ECO:0000313" key="3">
    <source>
        <dbReference type="Proteomes" id="UP001430953"/>
    </source>
</evidence>
<feature type="region of interest" description="Disordered" evidence="1">
    <location>
        <begin position="51"/>
        <end position="74"/>
    </location>
</feature>
<feature type="compositionally biased region" description="Basic and acidic residues" evidence="1">
    <location>
        <begin position="9"/>
        <end position="18"/>
    </location>
</feature>
<comment type="caution">
    <text evidence="2">The sequence shown here is derived from an EMBL/GenBank/DDBJ whole genome shotgun (WGS) entry which is preliminary data.</text>
</comment>
<evidence type="ECO:0000313" key="2">
    <source>
        <dbReference type="EMBL" id="KAL0122611.1"/>
    </source>
</evidence>
<keyword evidence="3" id="KW-1185">Reference proteome</keyword>